<name>A0A1M5CBF0_9CLOT</name>
<protein>
    <submittedName>
        <fullName evidence="1">Uncharacterized protein</fullName>
    </submittedName>
</protein>
<evidence type="ECO:0000313" key="2">
    <source>
        <dbReference type="Proteomes" id="UP000184245"/>
    </source>
</evidence>
<organism evidence="1 2">
    <name type="scientific">Lactonifactor longoviformis DSM 17459</name>
    <dbReference type="NCBI Taxonomy" id="1122155"/>
    <lineage>
        <taxon>Bacteria</taxon>
        <taxon>Bacillati</taxon>
        <taxon>Bacillota</taxon>
        <taxon>Clostridia</taxon>
        <taxon>Eubacteriales</taxon>
        <taxon>Clostridiaceae</taxon>
        <taxon>Lactonifactor</taxon>
    </lineage>
</organism>
<reference evidence="1 2" key="1">
    <citation type="submission" date="2016-11" db="EMBL/GenBank/DDBJ databases">
        <authorList>
            <person name="Jaros S."/>
            <person name="Januszkiewicz K."/>
            <person name="Wedrychowicz H."/>
        </authorList>
    </citation>
    <scope>NUCLEOTIDE SEQUENCE [LARGE SCALE GENOMIC DNA]</scope>
    <source>
        <strain evidence="1 2">DSM 17459</strain>
    </source>
</reference>
<proteinExistence type="predicted"/>
<keyword evidence="2" id="KW-1185">Reference proteome</keyword>
<accession>A0A1M5CBF0</accession>
<dbReference type="AlphaFoldDB" id="A0A1M5CBF0"/>
<sequence>MNNQMRSAEVIIGVYQEFGENPKQSISTVKGTNAALATEIMIWEGAVSRRNLSQDIGRIVWRLGFVGKAKLLFLCGKCVYEVCPYEKIDR</sequence>
<dbReference type="Proteomes" id="UP000184245">
    <property type="component" value="Unassembled WGS sequence"/>
</dbReference>
<gene>
    <name evidence="1" type="ORF">SAMN02745158_04064</name>
</gene>
<evidence type="ECO:0000313" key="1">
    <source>
        <dbReference type="EMBL" id="SHF52020.1"/>
    </source>
</evidence>
<dbReference type="EMBL" id="FQVI01000037">
    <property type="protein sequence ID" value="SHF52020.1"/>
    <property type="molecule type" value="Genomic_DNA"/>
</dbReference>